<sequence length="307" mass="30571">MTATAATAAATATTPDPAPTTRLSAPSRTTVRARAALRVELDAGGTARIAELRSAVPVILRRTGGSGRVVVIHLVGGAGGPLAGDDLGLDITVGAGAHLVVRSVAATVALPGHGAGPSTFAVHAQVGPAAALSWLPEPTVVAAGARHRMTTEITLTPDSSLRYREEILLGRFEEPGGSLTTSLRVDVDVDRAAPPAPSVHPASPAPRRRPLLCQELRLGPDLPGAAGPAVLAGARAIGSVLVAGPATSFDSATGSGSVADGVALLRLAGPGALVSALAGDAVTLRRRLDSLAGPLAGDLADIPADTW</sequence>
<keyword evidence="3" id="KW-0963">Cytoplasm</keyword>
<dbReference type="GO" id="GO:0016151">
    <property type="term" value="F:nickel cation binding"/>
    <property type="evidence" value="ECO:0007669"/>
    <property type="project" value="UniProtKB-UniRule"/>
</dbReference>
<evidence type="ECO:0000256" key="4">
    <source>
        <dbReference type="SAM" id="MobiDB-lite"/>
    </source>
</evidence>
<keyword evidence="2 3" id="KW-0143">Chaperone</keyword>
<proteinExistence type="inferred from homology"/>
<protein>
    <recommendedName>
        <fullName evidence="3">Urease accessory protein UreD</fullName>
    </recommendedName>
</protein>
<evidence type="ECO:0000313" key="6">
    <source>
        <dbReference type="Proteomes" id="UP000198802"/>
    </source>
</evidence>
<evidence type="ECO:0000256" key="1">
    <source>
        <dbReference type="ARBA" id="ARBA00007177"/>
    </source>
</evidence>
<organism evidence="5 6">
    <name type="scientific">Parafrankia irregularis</name>
    <dbReference type="NCBI Taxonomy" id="795642"/>
    <lineage>
        <taxon>Bacteria</taxon>
        <taxon>Bacillati</taxon>
        <taxon>Actinomycetota</taxon>
        <taxon>Actinomycetes</taxon>
        <taxon>Frankiales</taxon>
        <taxon>Frankiaceae</taxon>
        <taxon>Parafrankia</taxon>
    </lineage>
</organism>
<dbReference type="PANTHER" id="PTHR33643">
    <property type="entry name" value="UREASE ACCESSORY PROTEIN D"/>
    <property type="match status" value="1"/>
</dbReference>
<dbReference type="InterPro" id="IPR002669">
    <property type="entry name" value="UreD"/>
</dbReference>
<evidence type="ECO:0000313" key="5">
    <source>
        <dbReference type="EMBL" id="CUU57901.1"/>
    </source>
</evidence>
<comment type="similarity">
    <text evidence="1 3">Belongs to the UreD family.</text>
</comment>
<feature type="region of interest" description="Disordered" evidence="4">
    <location>
        <begin position="1"/>
        <end position="29"/>
    </location>
</feature>
<dbReference type="RefSeq" id="WP_091280126.1">
    <property type="nucleotide sequence ID" value="NZ_FAOZ01000015.1"/>
</dbReference>
<evidence type="ECO:0000256" key="3">
    <source>
        <dbReference type="HAMAP-Rule" id="MF_01384"/>
    </source>
</evidence>
<dbReference type="GO" id="GO:0005737">
    <property type="term" value="C:cytoplasm"/>
    <property type="evidence" value="ECO:0007669"/>
    <property type="project" value="UniProtKB-SubCell"/>
</dbReference>
<dbReference type="Proteomes" id="UP000198802">
    <property type="component" value="Unassembled WGS sequence"/>
</dbReference>
<dbReference type="HAMAP" id="MF_01384">
    <property type="entry name" value="UreD"/>
    <property type="match status" value="1"/>
</dbReference>
<keyword evidence="3" id="KW-0996">Nickel insertion</keyword>
<accession>A0A0S4QQX3</accession>
<dbReference type="AlphaFoldDB" id="A0A0S4QQX3"/>
<dbReference type="EMBL" id="FAOZ01000015">
    <property type="protein sequence ID" value="CUU57901.1"/>
    <property type="molecule type" value="Genomic_DNA"/>
</dbReference>
<name>A0A0S4QQX3_9ACTN</name>
<keyword evidence="6" id="KW-1185">Reference proteome</keyword>
<gene>
    <name evidence="3" type="primary">ureD</name>
    <name evidence="5" type="ORF">Ga0074812_115103</name>
</gene>
<dbReference type="Pfam" id="PF01774">
    <property type="entry name" value="UreD"/>
    <property type="match status" value="1"/>
</dbReference>
<comment type="function">
    <text evidence="3">Required for maturation of urease via the functional incorporation of the urease nickel metallocenter.</text>
</comment>
<comment type="subunit">
    <text evidence="3">UreD, UreF and UreG form a complex that acts as a GTP-hydrolysis-dependent molecular chaperone, activating the urease apoprotein by helping to assemble the nickel containing metallocenter of UreC. The UreE protein probably delivers the nickel.</text>
</comment>
<feature type="compositionally biased region" description="Low complexity" evidence="4">
    <location>
        <begin position="1"/>
        <end position="21"/>
    </location>
</feature>
<dbReference type="PANTHER" id="PTHR33643:SF1">
    <property type="entry name" value="UREASE ACCESSORY PROTEIN D"/>
    <property type="match status" value="1"/>
</dbReference>
<reference evidence="6" key="1">
    <citation type="submission" date="2015-11" db="EMBL/GenBank/DDBJ databases">
        <authorList>
            <person name="Varghese N."/>
        </authorList>
    </citation>
    <scope>NUCLEOTIDE SEQUENCE [LARGE SCALE GENOMIC DNA]</scope>
    <source>
        <strain evidence="6">DSM 45899</strain>
    </source>
</reference>
<comment type="subcellular location">
    <subcellularLocation>
        <location evidence="3">Cytoplasm</location>
    </subcellularLocation>
</comment>
<evidence type="ECO:0000256" key="2">
    <source>
        <dbReference type="ARBA" id="ARBA00023186"/>
    </source>
</evidence>